<dbReference type="Proteomes" id="UP001595976">
    <property type="component" value="Unassembled WGS sequence"/>
</dbReference>
<dbReference type="PANTHER" id="PTHR18968">
    <property type="entry name" value="THIAMINE PYROPHOSPHATE ENZYMES"/>
    <property type="match status" value="1"/>
</dbReference>
<dbReference type="InterPro" id="IPR029061">
    <property type="entry name" value="THDP-binding"/>
</dbReference>
<comment type="similarity">
    <text evidence="1">Belongs to the TPP enzyme family.</text>
</comment>
<proteinExistence type="inferred from homology"/>
<evidence type="ECO:0000259" key="4">
    <source>
        <dbReference type="Pfam" id="PF02776"/>
    </source>
</evidence>
<keyword evidence="6" id="KW-1185">Reference proteome</keyword>
<feature type="domain" description="Thiamine pyrophosphate enzyme TPP-binding" evidence="3">
    <location>
        <begin position="378"/>
        <end position="511"/>
    </location>
</feature>
<dbReference type="Gene3D" id="3.40.50.970">
    <property type="match status" value="2"/>
</dbReference>
<sequence length="515" mass="54860">MNGANILCESLLANDVDVCFANPGTSEMHFVAALDAKPRMRCVLGLFEGVVTGAADGYARMADKPAATLLHLGPGLGNGLANLHNARRAFTPMINIVGDHATYHLKYDSALTSDIDSLARPMSQWVHRIRSANDVANATKQAYQAAVTMPGIATLILPANAAWDEVDNVPALRAEVPRPGRVNPSALRAAATAIRGGRQVAVLLAGRATRAEGLAIADRLTQGFGVRVLVPTANARVERGRGRVPVTRVPHAPDAAMEVLRDVETLVLLGAPEPVSFFAYPGKPSRLLDPNCEIVELAAQGDDLLNALAQLADEVGAPAKIKPTKGRATPDGAPHEFSGEAITLAISQMLPENAIVCDEAVTSGRSFFAFSEEAAPHDYLQVTGGAIGIGFPMAVGAAVACPDRKVIAMQADGSGMYTVQGLWTQAREKLDIVTVVFSNRTYAILQNEMRNVGVDHYGQNAQRMLHLDNPSLDWVSIARGMGVEGGRATNMSEFTKLFREALSRREPFLIEAVLP</sequence>
<accession>A0ABW0F4Q3</accession>
<evidence type="ECO:0000313" key="6">
    <source>
        <dbReference type="Proteomes" id="UP001595976"/>
    </source>
</evidence>
<organism evidence="5 6">
    <name type="scientific">Bosea minatitlanensis</name>
    <dbReference type="NCBI Taxonomy" id="128782"/>
    <lineage>
        <taxon>Bacteria</taxon>
        <taxon>Pseudomonadati</taxon>
        <taxon>Pseudomonadota</taxon>
        <taxon>Alphaproteobacteria</taxon>
        <taxon>Hyphomicrobiales</taxon>
        <taxon>Boseaceae</taxon>
        <taxon>Bosea</taxon>
    </lineage>
</organism>
<dbReference type="InterPro" id="IPR012001">
    <property type="entry name" value="Thiamin_PyroP_enz_TPP-bd_dom"/>
</dbReference>
<evidence type="ECO:0000313" key="5">
    <source>
        <dbReference type="EMBL" id="MFC5293204.1"/>
    </source>
</evidence>
<dbReference type="RefSeq" id="WP_260348975.1">
    <property type="nucleotide sequence ID" value="NZ_JAOAOS010000006.1"/>
</dbReference>
<keyword evidence="2" id="KW-0786">Thiamine pyrophosphate</keyword>
<dbReference type="InterPro" id="IPR045229">
    <property type="entry name" value="TPP_enz"/>
</dbReference>
<dbReference type="Pfam" id="PF02776">
    <property type="entry name" value="TPP_enzyme_N"/>
    <property type="match status" value="1"/>
</dbReference>
<evidence type="ECO:0000256" key="2">
    <source>
        <dbReference type="ARBA" id="ARBA00023052"/>
    </source>
</evidence>
<dbReference type="NCBIfam" id="NF005760">
    <property type="entry name" value="PRK07586.1"/>
    <property type="match status" value="1"/>
</dbReference>
<dbReference type="Pfam" id="PF02775">
    <property type="entry name" value="TPP_enzyme_C"/>
    <property type="match status" value="1"/>
</dbReference>
<reference evidence="6" key="1">
    <citation type="journal article" date="2019" name="Int. J. Syst. Evol. Microbiol.">
        <title>The Global Catalogue of Microorganisms (GCM) 10K type strain sequencing project: providing services to taxonomists for standard genome sequencing and annotation.</title>
        <authorList>
            <consortium name="The Broad Institute Genomics Platform"/>
            <consortium name="The Broad Institute Genome Sequencing Center for Infectious Disease"/>
            <person name="Wu L."/>
            <person name="Ma J."/>
        </authorList>
    </citation>
    <scope>NUCLEOTIDE SEQUENCE [LARGE SCALE GENOMIC DNA]</scope>
    <source>
        <strain evidence="6">CGMCC 1.15643</strain>
    </source>
</reference>
<dbReference type="PANTHER" id="PTHR18968:SF86">
    <property type="entry name" value="ACETOLACTATE SYNTHASE LARGE SUBUNIT ILVX-RELATED"/>
    <property type="match status" value="1"/>
</dbReference>
<protein>
    <submittedName>
        <fullName evidence="5">Acetolactate synthase large subunit</fullName>
    </submittedName>
</protein>
<comment type="caution">
    <text evidence="5">The sequence shown here is derived from an EMBL/GenBank/DDBJ whole genome shotgun (WGS) entry which is preliminary data.</text>
</comment>
<dbReference type="SUPFAM" id="SSF52518">
    <property type="entry name" value="Thiamin diphosphate-binding fold (THDP-binding)"/>
    <property type="match status" value="2"/>
</dbReference>
<dbReference type="CDD" id="cd02002">
    <property type="entry name" value="TPP_BFDC"/>
    <property type="match status" value="1"/>
</dbReference>
<dbReference type="InterPro" id="IPR011766">
    <property type="entry name" value="TPP_enzyme_TPP-bd"/>
</dbReference>
<evidence type="ECO:0000259" key="3">
    <source>
        <dbReference type="Pfam" id="PF02775"/>
    </source>
</evidence>
<dbReference type="CDD" id="cd07035">
    <property type="entry name" value="TPP_PYR_POX_like"/>
    <property type="match status" value="1"/>
</dbReference>
<name>A0ABW0F4Q3_9HYPH</name>
<gene>
    <name evidence="5" type="ORF">ACFPK2_09415</name>
</gene>
<feature type="domain" description="Thiamine pyrophosphate enzyme N-terminal TPP-binding" evidence="4">
    <location>
        <begin position="1"/>
        <end position="112"/>
    </location>
</feature>
<evidence type="ECO:0000256" key="1">
    <source>
        <dbReference type="ARBA" id="ARBA00007812"/>
    </source>
</evidence>
<dbReference type="EMBL" id="JBHSLI010000003">
    <property type="protein sequence ID" value="MFC5293204.1"/>
    <property type="molecule type" value="Genomic_DNA"/>
</dbReference>